<dbReference type="WBParaSite" id="ECPE_0000902501-mRNA-1">
    <property type="protein sequence ID" value="ECPE_0000902501-mRNA-1"/>
    <property type="gene ID" value="ECPE_0000902501"/>
</dbReference>
<evidence type="ECO:0000313" key="3">
    <source>
        <dbReference type="WBParaSite" id="ECPE_0000902501-mRNA-1"/>
    </source>
</evidence>
<dbReference type="AlphaFoldDB" id="A0A183APW2"/>
<protein>
    <submittedName>
        <fullName evidence="1 3">Uncharacterized protein</fullName>
    </submittedName>
</protein>
<evidence type="ECO:0000313" key="2">
    <source>
        <dbReference type="Proteomes" id="UP000272942"/>
    </source>
</evidence>
<name>A0A183APW2_9TREM</name>
<proteinExistence type="predicted"/>
<sequence length="98" mass="10331">MVALVLKSAYSRTQLRVSLHVVGECLGAFFNPPYQSRLEGPTASRLGTARPVSLPEVLEIPLVATDPEVLAPSLTLSDLCPCYPAGPPGEFAISADPP</sequence>
<evidence type="ECO:0000313" key="1">
    <source>
        <dbReference type="EMBL" id="VDP84562.1"/>
    </source>
</evidence>
<gene>
    <name evidence="1" type="ORF">ECPE_LOCUS8997</name>
</gene>
<dbReference type="EMBL" id="UZAN01046769">
    <property type="protein sequence ID" value="VDP84562.1"/>
    <property type="molecule type" value="Genomic_DNA"/>
</dbReference>
<accession>A0A183APW2</accession>
<reference evidence="3" key="1">
    <citation type="submission" date="2016-06" db="UniProtKB">
        <authorList>
            <consortium name="WormBaseParasite"/>
        </authorList>
    </citation>
    <scope>IDENTIFICATION</scope>
</reference>
<keyword evidence="2" id="KW-1185">Reference proteome</keyword>
<dbReference type="Proteomes" id="UP000272942">
    <property type="component" value="Unassembled WGS sequence"/>
</dbReference>
<reference evidence="1 2" key="2">
    <citation type="submission" date="2018-11" db="EMBL/GenBank/DDBJ databases">
        <authorList>
            <consortium name="Pathogen Informatics"/>
        </authorList>
    </citation>
    <scope>NUCLEOTIDE SEQUENCE [LARGE SCALE GENOMIC DNA]</scope>
    <source>
        <strain evidence="1 2">Egypt</strain>
    </source>
</reference>
<organism evidence="3">
    <name type="scientific">Echinostoma caproni</name>
    <dbReference type="NCBI Taxonomy" id="27848"/>
    <lineage>
        <taxon>Eukaryota</taxon>
        <taxon>Metazoa</taxon>
        <taxon>Spiralia</taxon>
        <taxon>Lophotrochozoa</taxon>
        <taxon>Platyhelminthes</taxon>
        <taxon>Trematoda</taxon>
        <taxon>Digenea</taxon>
        <taxon>Plagiorchiida</taxon>
        <taxon>Echinostomata</taxon>
        <taxon>Echinostomatoidea</taxon>
        <taxon>Echinostomatidae</taxon>
        <taxon>Echinostoma</taxon>
    </lineage>
</organism>